<protein>
    <submittedName>
        <fullName evidence="1">Uncharacterized protein</fullName>
    </submittedName>
</protein>
<gene>
    <name evidence="1" type="ORF">EJ05DRAFT_471733</name>
</gene>
<name>A0A6A6WKT0_9PEZI</name>
<dbReference type="EMBL" id="ML996565">
    <property type="protein sequence ID" value="KAF2762776.1"/>
    <property type="molecule type" value="Genomic_DNA"/>
</dbReference>
<evidence type="ECO:0000313" key="1">
    <source>
        <dbReference type="EMBL" id="KAF2762776.1"/>
    </source>
</evidence>
<dbReference type="Proteomes" id="UP000799437">
    <property type="component" value="Unassembled WGS sequence"/>
</dbReference>
<sequence>MAVQEEPHQLHGSAEIRVATRVLQIAKYIVTSLKAQRGWSNPALHEREAASVSHEAQPELMRGTFENHHMDTDWKLSKQDHRYRKHNSDAYRVRKACPKKSSVMTKSKVSRINKIEWEDNTTVDGSLFASGQVNPDWSSLTWVELARLLVFIYDALATLQMNLGSNDRLVSSGDEVVHSHNVHADLSYVAKMEYLLLHYRDSMIEALIRKTVELVASMRWQKLQRSLRQELDWQCRRYCSRQVNANASRYVGCSLTDRMNNSPTQTRHRPSLFT</sequence>
<keyword evidence="2" id="KW-1185">Reference proteome</keyword>
<dbReference type="GeneID" id="54484078"/>
<dbReference type="RefSeq" id="XP_033605227.1">
    <property type="nucleotide sequence ID" value="XM_033743024.1"/>
</dbReference>
<evidence type="ECO:0000313" key="2">
    <source>
        <dbReference type="Proteomes" id="UP000799437"/>
    </source>
</evidence>
<proteinExistence type="predicted"/>
<dbReference type="AlphaFoldDB" id="A0A6A6WKT0"/>
<accession>A0A6A6WKT0</accession>
<reference evidence="1" key="1">
    <citation type="journal article" date="2020" name="Stud. Mycol.">
        <title>101 Dothideomycetes genomes: a test case for predicting lifestyles and emergence of pathogens.</title>
        <authorList>
            <person name="Haridas S."/>
            <person name="Albert R."/>
            <person name="Binder M."/>
            <person name="Bloem J."/>
            <person name="Labutti K."/>
            <person name="Salamov A."/>
            <person name="Andreopoulos B."/>
            <person name="Baker S."/>
            <person name="Barry K."/>
            <person name="Bills G."/>
            <person name="Bluhm B."/>
            <person name="Cannon C."/>
            <person name="Castanera R."/>
            <person name="Culley D."/>
            <person name="Daum C."/>
            <person name="Ezra D."/>
            <person name="Gonzalez J."/>
            <person name="Henrissat B."/>
            <person name="Kuo A."/>
            <person name="Liang C."/>
            <person name="Lipzen A."/>
            <person name="Lutzoni F."/>
            <person name="Magnuson J."/>
            <person name="Mondo S."/>
            <person name="Nolan M."/>
            <person name="Ohm R."/>
            <person name="Pangilinan J."/>
            <person name="Park H.-J."/>
            <person name="Ramirez L."/>
            <person name="Alfaro M."/>
            <person name="Sun H."/>
            <person name="Tritt A."/>
            <person name="Yoshinaga Y."/>
            <person name="Zwiers L.-H."/>
            <person name="Turgeon B."/>
            <person name="Goodwin S."/>
            <person name="Spatafora J."/>
            <person name="Crous P."/>
            <person name="Grigoriev I."/>
        </authorList>
    </citation>
    <scope>NUCLEOTIDE SEQUENCE</scope>
    <source>
        <strain evidence="1">CBS 121739</strain>
    </source>
</reference>
<organism evidence="1 2">
    <name type="scientific">Pseudovirgaria hyperparasitica</name>
    <dbReference type="NCBI Taxonomy" id="470096"/>
    <lineage>
        <taxon>Eukaryota</taxon>
        <taxon>Fungi</taxon>
        <taxon>Dikarya</taxon>
        <taxon>Ascomycota</taxon>
        <taxon>Pezizomycotina</taxon>
        <taxon>Dothideomycetes</taxon>
        <taxon>Dothideomycetes incertae sedis</taxon>
        <taxon>Acrospermales</taxon>
        <taxon>Acrospermaceae</taxon>
        <taxon>Pseudovirgaria</taxon>
    </lineage>
</organism>